<dbReference type="Proteomes" id="UP000655523">
    <property type="component" value="Unassembled WGS sequence"/>
</dbReference>
<comment type="caution">
    <text evidence="1">The sequence shown here is derived from an EMBL/GenBank/DDBJ whole genome shotgun (WGS) entry which is preliminary data.</text>
</comment>
<organism evidence="1 2">
    <name type="scientific">Paraburkholderia elongata</name>
    <dbReference type="NCBI Taxonomy" id="2675747"/>
    <lineage>
        <taxon>Bacteria</taxon>
        <taxon>Pseudomonadati</taxon>
        <taxon>Pseudomonadota</taxon>
        <taxon>Betaproteobacteria</taxon>
        <taxon>Burkholderiales</taxon>
        <taxon>Burkholderiaceae</taxon>
        <taxon>Paraburkholderia</taxon>
    </lineage>
</organism>
<keyword evidence="2" id="KW-1185">Reference proteome</keyword>
<name>A0A972NJ87_9BURK</name>
<proteinExistence type="predicted"/>
<dbReference type="RefSeq" id="WP_172161880.1">
    <property type="nucleotide sequence ID" value="NZ_WOEZ01000039.1"/>
</dbReference>
<dbReference type="EMBL" id="WOEZ01000039">
    <property type="protein sequence ID" value="NPT54423.1"/>
    <property type="molecule type" value="Genomic_DNA"/>
</dbReference>
<evidence type="ECO:0000313" key="2">
    <source>
        <dbReference type="Proteomes" id="UP000655523"/>
    </source>
</evidence>
<dbReference type="AlphaFoldDB" id="A0A972NJ87"/>
<protein>
    <submittedName>
        <fullName evidence="1">Uncharacterized protein</fullName>
    </submittedName>
</protein>
<sequence>MSNASRIQLSPVEKALYYAVRLLARMDSYAGHGNAFLAPEVSVWMLEQIKPSLMKPLHEVGKIGELIRLLHHYNSLRETAEEMRHRDFYENSPTDEIDDDFLTLHAVARALARGIWKCDDNTASKSIKLVMHDWTLRHQDEQTPWEPPMRWVDVLAKFAPGTHLPRVLKADLETSDAIDTRLTPVLSTALTHARQQLLACDSSGYHAFWNKVYNFALGEWLTVDLPEVAAQILANKSSGLYFDSIGAYVLQMRVAERFWRGLTAPVRALLLGMNDEPEALRLIGVNVRAGGIQESEAVACATRIWKMLKRRATAGDELASELAYSNEPNAVVESIRADQNSNTNFYLIDIDALPHSLRHLTDERYCLVVRLPEQWLGAKNALATQSGVHCFAVPNDRKLSLSIGCAFVCNFDKLWPDLFRFRRSIPVLHVFENQCILAFHQFNHFADLRELNRQVATRGFRHAMSKHEHPGSDVLLDEDSTTNLANASRPVPAFFDNFVDFSTPLDKSLSEAYLAENPGTR</sequence>
<evidence type="ECO:0000313" key="1">
    <source>
        <dbReference type="EMBL" id="NPT54423.1"/>
    </source>
</evidence>
<gene>
    <name evidence="1" type="ORF">GNZ13_07315</name>
</gene>
<accession>A0A972NJ87</accession>
<reference evidence="1 2" key="1">
    <citation type="submission" date="2019-11" db="EMBL/GenBank/DDBJ databases">
        <title>Metabolism of dissolved organic matter in forest soils.</title>
        <authorList>
            <person name="Cyle K.T."/>
            <person name="Wilhelm R.C."/>
            <person name="Martinez C.E."/>
        </authorList>
    </citation>
    <scope>NUCLEOTIDE SEQUENCE [LARGE SCALE GENOMIC DNA]</scope>
    <source>
        <strain evidence="1 2">5N</strain>
    </source>
</reference>